<comment type="caution">
    <text evidence="10">The sequence shown here is derived from an EMBL/GenBank/DDBJ whole genome shotgun (WGS) entry which is preliminary data.</text>
</comment>
<keyword evidence="4" id="KW-0378">Hydrolase</keyword>
<organism evidence="10 11">
    <name type="scientific">Alteriqipengyuania lutimaris</name>
    <dbReference type="NCBI Taxonomy" id="1538146"/>
    <lineage>
        <taxon>Bacteria</taxon>
        <taxon>Pseudomonadati</taxon>
        <taxon>Pseudomonadota</taxon>
        <taxon>Alphaproteobacteria</taxon>
        <taxon>Sphingomonadales</taxon>
        <taxon>Erythrobacteraceae</taxon>
        <taxon>Alteriqipengyuania</taxon>
    </lineage>
</organism>
<evidence type="ECO:0000256" key="6">
    <source>
        <dbReference type="ARBA" id="ARBA00030512"/>
    </source>
</evidence>
<dbReference type="SUPFAM" id="SSF55545">
    <property type="entry name" value="beta-N-acetylhexosaminidase-like domain"/>
    <property type="match status" value="1"/>
</dbReference>
<sequence length="861" mass="92681">MVRFALATLVAIGLGGCTTIAPEAERSSADAIGSALQIIYRVLANREEGGCTIPGSSEKTADACYEAELSILSDRPVDLTGSTIFFSQVDPVAQVGGGGSVRLAHVNGDLHEITLSGPAAAVGPGAPVTIPFVVRGTLLTRAKIMPNYYVVDAKGRAALIESTKEVPATAMGRKALPFLAPLPPDLKRAPEDVTPIETPEVTYRQNVGTRFVAEAVDSGIIPTPLRMGSGGSDRVDLSRGIAPVLSGIAEAEVVAALDRLSDLGLAQSEDGVPLLLTVDPSLKLEAEGYELTTAPEAVTIRASDPAGAFYGLQSLSALITPGAKSIPALRIQDAPRFAFRGQHLDIARNFHGPETIRALIDQMAAYKLNKLHLHLADDEGWRLEIAGLPELTAVGSRRCYDPGETRCLLPQLGSGPDESTSGSGFLTTEDYVDLLRYAAARHVEIIPAIDMPGHARAAVKAMEARYRRLKANGASEEVASEYLLSDPDDRTVYDSIQHYSDNTINVCRPSAYRFVAHVLDHVAEMHAAAGQPLQRFHIGADETAGAWADSPICAAFLARADTPSSPQELAGYFVARVANMVAERGMTPGAWSDGLSHADPARLPSTLQSNIWDTLAWGAARTAKDHADLGWDVVLSIPDALYFDMPYAAHPEEGGYYWAIRSAPTRKLFSLMPENLPATASYWRDRDGQPIEQPVLERPRRRFAGIQGQVWSETIRDRETLGYQLFPRMLALAEKAWHRADWELEDGAGKVDDADLAASMQADWNRFASILSAKELVKLAQAGWSYRLPPPGVMKDGEILRYNAALPGLEIQCDMGSDGQSGWQPAAQCASARGRDVRVRVVGPAGTRSSRIVTVSRTDYP</sequence>
<feature type="domain" description="Chitobiase/beta-hexosaminidases N-terminal" evidence="9">
    <location>
        <begin position="34"/>
        <end position="201"/>
    </location>
</feature>
<dbReference type="InterPro" id="IPR014756">
    <property type="entry name" value="Ig_E-set"/>
</dbReference>
<evidence type="ECO:0000256" key="2">
    <source>
        <dbReference type="ARBA" id="ARBA00006285"/>
    </source>
</evidence>
<evidence type="ECO:0000313" key="11">
    <source>
        <dbReference type="Proteomes" id="UP000254101"/>
    </source>
</evidence>
<dbReference type="PROSITE" id="PS51257">
    <property type="entry name" value="PROKAR_LIPOPROTEIN"/>
    <property type="match status" value="1"/>
</dbReference>
<protein>
    <recommendedName>
        <fullName evidence="3">beta-N-acetylhexosaminidase</fullName>
        <ecNumber evidence="3">3.2.1.52</ecNumber>
    </recommendedName>
    <alternativeName>
        <fullName evidence="6">Beta-N-acetylhexosaminidase</fullName>
    </alternativeName>
    <alternativeName>
        <fullName evidence="7">N-acetyl-beta-glucosaminidase</fullName>
    </alternativeName>
</protein>
<dbReference type="Pfam" id="PF03174">
    <property type="entry name" value="CHB_HEX_C"/>
    <property type="match status" value="1"/>
</dbReference>
<dbReference type="Pfam" id="PF03173">
    <property type="entry name" value="CHB_HEX"/>
    <property type="match status" value="1"/>
</dbReference>
<dbReference type="GO" id="GO:0030247">
    <property type="term" value="F:polysaccharide binding"/>
    <property type="evidence" value="ECO:0007669"/>
    <property type="project" value="InterPro"/>
</dbReference>
<feature type="active site" description="Proton donor" evidence="8">
    <location>
        <position position="542"/>
    </location>
</feature>
<dbReference type="SUPFAM" id="SSF51445">
    <property type="entry name" value="(Trans)glycosidases"/>
    <property type="match status" value="1"/>
</dbReference>
<dbReference type="InterPro" id="IPR008965">
    <property type="entry name" value="CBM2/CBM3_carb-bd_dom_sf"/>
</dbReference>
<dbReference type="InterPro" id="IPR004866">
    <property type="entry name" value="CHB/HEX_N_dom"/>
</dbReference>
<keyword evidence="5" id="KW-0326">Glycosidase</keyword>
<evidence type="ECO:0000256" key="7">
    <source>
        <dbReference type="ARBA" id="ARBA00033000"/>
    </source>
</evidence>
<evidence type="ECO:0000256" key="8">
    <source>
        <dbReference type="PIRSR" id="PIRSR625705-1"/>
    </source>
</evidence>
<dbReference type="InterPro" id="IPR015883">
    <property type="entry name" value="Glyco_hydro_20_cat"/>
</dbReference>
<dbReference type="RefSeq" id="WP_115490547.1">
    <property type="nucleotide sequence ID" value="NZ_JACHWW010000001.1"/>
</dbReference>
<dbReference type="InterPro" id="IPR017853">
    <property type="entry name" value="GH"/>
</dbReference>
<evidence type="ECO:0000256" key="5">
    <source>
        <dbReference type="ARBA" id="ARBA00023295"/>
    </source>
</evidence>
<dbReference type="GO" id="GO:0030203">
    <property type="term" value="P:glycosaminoglycan metabolic process"/>
    <property type="evidence" value="ECO:0007669"/>
    <property type="project" value="TreeGrafter"/>
</dbReference>
<dbReference type="Proteomes" id="UP000254101">
    <property type="component" value="Unassembled WGS sequence"/>
</dbReference>
<comment type="similarity">
    <text evidence="2">Belongs to the glycosyl hydrolase 20 family.</text>
</comment>
<dbReference type="SUPFAM" id="SSF49384">
    <property type="entry name" value="Carbohydrate-binding domain"/>
    <property type="match status" value="1"/>
</dbReference>
<dbReference type="InterPro" id="IPR013783">
    <property type="entry name" value="Ig-like_fold"/>
</dbReference>
<dbReference type="Pfam" id="PF02838">
    <property type="entry name" value="Glyco_hydro_20b"/>
    <property type="match status" value="1"/>
</dbReference>
<dbReference type="AlphaFoldDB" id="A0A395LHK6"/>
<evidence type="ECO:0000313" key="10">
    <source>
        <dbReference type="EMBL" id="RDS76312.1"/>
    </source>
</evidence>
<dbReference type="PANTHER" id="PTHR22600:SF57">
    <property type="entry name" value="BETA-N-ACETYLHEXOSAMINIDASE"/>
    <property type="match status" value="1"/>
</dbReference>
<dbReference type="InterPro" id="IPR025705">
    <property type="entry name" value="Beta_hexosaminidase_sua/sub"/>
</dbReference>
<dbReference type="Gene3D" id="2.60.40.290">
    <property type="match status" value="1"/>
</dbReference>
<proteinExistence type="inferred from homology"/>
<keyword evidence="11" id="KW-1185">Reference proteome</keyword>
<evidence type="ECO:0000259" key="9">
    <source>
        <dbReference type="SMART" id="SM01081"/>
    </source>
</evidence>
<dbReference type="Gene3D" id="3.30.379.10">
    <property type="entry name" value="Chitobiase/beta-hexosaminidase domain 2-like"/>
    <property type="match status" value="1"/>
</dbReference>
<evidence type="ECO:0000256" key="4">
    <source>
        <dbReference type="ARBA" id="ARBA00022801"/>
    </source>
</evidence>
<dbReference type="InterPro" id="IPR012291">
    <property type="entry name" value="CBM2_carb-bd_dom_sf"/>
</dbReference>
<gene>
    <name evidence="10" type="ORF">DL238_00895</name>
</gene>
<dbReference type="GO" id="GO:0004563">
    <property type="term" value="F:beta-N-acetylhexosaminidase activity"/>
    <property type="evidence" value="ECO:0007669"/>
    <property type="project" value="UniProtKB-EC"/>
</dbReference>
<dbReference type="GO" id="GO:0016020">
    <property type="term" value="C:membrane"/>
    <property type="evidence" value="ECO:0007669"/>
    <property type="project" value="TreeGrafter"/>
</dbReference>
<dbReference type="PRINTS" id="PR00738">
    <property type="entry name" value="GLHYDRLASE20"/>
</dbReference>
<dbReference type="SUPFAM" id="SSF81296">
    <property type="entry name" value="E set domains"/>
    <property type="match status" value="1"/>
</dbReference>
<evidence type="ECO:0000256" key="3">
    <source>
        <dbReference type="ARBA" id="ARBA00012663"/>
    </source>
</evidence>
<dbReference type="Pfam" id="PF00728">
    <property type="entry name" value="Glyco_hydro_20"/>
    <property type="match status" value="1"/>
</dbReference>
<dbReference type="EMBL" id="QRBB01000001">
    <property type="protein sequence ID" value="RDS76312.1"/>
    <property type="molecule type" value="Genomic_DNA"/>
</dbReference>
<dbReference type="EC" id="3.2.1.52" evidence="3"/>
<dbReference type="Gene3D" id="2.60.40.10">
    <property type="entry name" value="Immunoglobulins"/>
    <property type="match status" value="1"/>
</dbReference>
<dbReference type="GO" id="GO:0005975">
    <property type="term" value="P:carbohydrate metabolic process"/>
    <property type="evidence" value="ECO:0007669"/>
    <property type="project" value="InterPro"/>
</dbReference>
<reference evidence="10 11" key="1">
    <citation type="submission" date="2018-07" db="EMBL/GenBank/DDBJ databases">
        <title>Erythrobacter nanhaiensis sp. nov., a novel member of the genus Erythrobacter isolated from the South China Sea.</title>
        <authorList>
            <person name="Chen X."/>
            <person name="Liu J."/>
        </authorList>
    </citation>
    <scope>NUCLEOTIDE SEQUENCE [LARGE SCALE GENOMIC DNA]</scope>
    <source>
        <strain evidence="10 11">S-5</strain>
    </source>
</reference>
<dbReference type="InterPro" id="IPR004867">
    <property type="entry name" value="CHB_C_dom"/>
</dbReference>
<comment type="catalytic activity">
    <reaction evidence="1">
        <text>Hydrolysis of terminal non-reducing N-acetyl-D-hexosamine residues in N-acetyl-beta-D-hexosaminides.</text>
        <dbReference type="EC" id="3.2.1.52"/>
    </reaction>
</comment>
<name>A0A395LHK6_9SPHN</name>
<dbReference type="InterPro" id="IPR015882">
    <property type="entry name" value="HEX_bac_N"/>
</dbReference>
<dbReference type="SMART" id="SM01081">
    <property type="entry name" value="CHB_HEX"/>
    <property type="match status" value="1"/>
</dbReference>
<accession>A0A395LHK6</accession>
<dbReference type="PANTHER" id="PTHR22600">
    <property type="entry name" value="BETA-HEXOSAMINIDASE"/>
    <property type="match status" value="1"/>
</dbReference>
<dbReference type="Gene3D" id="3.20.20.80">
    <property type="entry name" value="Glycosidases"/>
    <property type="match status" value="1"/>
</dbReference>
<dbReference type="OrthoDB" id="9763537at2"/>
<evidence type="ECO:0000256" key="1">
    <source>
        <dbReference type="ARBA" id="ARBA00001231"/>
    </source>
</evidence>
<dbReference type="InterPro" id="IPR029018">
    <property type="entry name" value="Hex-like_dom2"/>
</dbReference>